<dbReference type="Proteomes" id="UP000255082">
    <property type="component" value="Unassembled WGS sequence"/>
</dbReference>
<dbReference type="EMBL" id="UGRU01000001">
    <property type="protein sequence ID" value="SUA44836.1"/>
    <property type="molecule type" value="Genomic_DNA"/>
</dbReference>
<dbReference type="Pfam" id="PF04663">
    <property type="entry name" value="Phenol_monoox"/>
    <property type="match status" value="1"/>
</dbReference>
<evidence type="ECO:0000313" key="2">
    <source>
        <dbReference type="Proteomes" id="UP000255082"/>
    </source>
</evidence>
<dbReference type="RefSeq" id="WP_062965405.1">
    <property type="nucleotide sequence ID" value="NZ_JAJFOE010000001.1"/>
</dbReference>
<dbReference type="Gene3D" id="3.10.20.560">
    <property type="entry name" value="Phenol hydroxylase"/>
    <property type="match status" value="1"/>
</dbReference>
<accession>A0A378WUB3</accession>
<name>A0A378WUB3_9NOCA</name>
<evidence type="ECO:0000313" key="1">
    <source>
        <dbReference type="EMBL" id="SUA44836.1"/>
    </source>
</evidence>
<proteinExistence type="predicted"/>
<dbReference type="OrthoDB" id="9806186at2"/>
<organism evidence="1 2">
    <name type="scientific">Nocardia africana</name>
    <dbReference type="NCBI Taxonomy" id="134964"/>
    <lineage>
        <taxon>Bacteria</taxon>
        <taxon>Bacillati</taxon>
        <taxon>Actinomycetota</taxon>
        <taxon>Actinomycetes</taxon>
        <taxon>Mycobacteriales</taxon>
        <taxon>Nocardiaceae</taxon>
        <taxon>Nocardia</taxon>
    </lineage>
</organism>
<protein>
    <recommendedName>
        <fullName evidence="3">Phenol hydroxylase</fullName>
    </recommendedName>
</protein>
<sequence length="108" mass="12297">MSVVKSIGAYDVLGRDRQELFGDDLLVNLLWEGQIFITVPTCCRVPRHMTWGEFKAQVLDPWAGSDPDYRPEAAGDWRLDETPFEPRPEQTLAELGVVHKGLIRFRVA</sequence>
<dbReference type="InterPro" id="IPR043010">
    <property type="entry name" value="Phenol_hydroxylase_sf"/>
</dbReference>
<evidence type="ECO:0008006" key="3">
    <source>
        <dbReference type="Google" id="ProtNLM"/>
    </source>
</evidence>
<dbReference type="GO" id="GO:0018662">
    <property type="term" value="F:phenol 2-monooxygenase activity"/>
    <property type="evidence" value="ECO:0007669"/>
    <property type="project" value="InterPro"/>
</dbReference>
<dbReference type="AlphaFoldDB" id="A0A378WUB3"/>
<gene>
    <name evidence="1" type="ORF">NCTC13184_03358</name>
</gene>
<reference evidence="1 2" key="1">
    <citation type="submission" date="2018-06" db="EMBL/GenBank/DDBJ databases">
        <authorList>
            <consortium name="Pathogen Informatics"/>
            <person name="Doyle S."/>
        </authorList>
    </citation>
    <scope>NUCLEOTIDE SEQUENCE [LARGE SCALE GENOMIC DNA]</scope>
    <source>
        <strain evidence="1 2">NCTC13184</strain>
    </source>
</reference>
<dbReference type="InterPro" id="IPR006756">
    <property type="entry name" value="Phenol_hydroxylase"/>
</dbReference>